<dbReference type="EC" id="2.6.1.124" evidence="7"/>
<name>A0A7J3Z9I4_9CREN</name>
<dbReference type="PIRSF" id="PIRSF000521">
    <property type="entry name" value="Transaminase_4ab_Lys_Orn"/>
    <property type="match status" value="1"/>
</dbReference>
<dbReference type="PROSITE" id="PS00600">
    <property type="entry name" value="AA_TRANSFER_CLASS_3"/>
    <property type="match status" value="1"/>
</dbReference>
<evidence type="ECO:0000256" key="2">
    <source>
        <dbReference type="ARBA" id="ARBA00022576"/>
    </source>
</evidence>
<dbReference type="InterPro" id="IPR015422">
    <property type="entry name" value="PyrdxlP-dep_Trfase_small"/>
</dbReference>
<dbReference type="GO" id="GO:0042450">
    <property type="term" value="P:L-arginine biosynthetic process via ornithine"/>
    <property type="evidence" value="ECO:0007669"/>
    <property type="project" value="UniProtKB-UniRule"/>
</dbReference>
<evidence type="ECO:0000256" key="7">
    <source>
        <dbReference type="HAMAP-Rule" id="MF_02084"/>
    </source>
</evidence>
<dbReference type="Pfam" id="PF00202">
    <property type="entry name" value="Aminotran_3"/>
    <property type="match status" value="1"/>
</dbReference>
<comment type="function">
    <text evidence="7">Involved in both the arginine and lysine biosynthetic pathways.</text>
</comment>
<evidence type="ECO:0000313" key="8">
    <source>
        <dbReference type="EMBL" id="HEH30536.1"/>
    </source>
</evidence>
<keyword evidence="5 7" id="KW-0663">Pyridoxal phosphate</keyword>
<dbReference type="EMBL" id="DRYQ01000119">
    <property type="protein sequence ID" value="HHQ51302.1"/>
    <property type="molecule type" value="Genomic_DNA"/>
</dbReference>
<keyword evidence="2 7" id="KW-0032">Aminotransferase</keyword>
<dbReference type="GO" id="GO:0005737">
    <property type="term" value="C:cytoplasm"/>
    <property type="evidence" value="ECO:0007669"/>
    <property type="project" value="UniProtKB-SubCell"/>
</dbReference>
<gene>
    <name evidence="7" type="primary">lysJ</name>
    <name evidence="9" type="ORF">ENM66_08145</name>
    <name evidence="8" type="ORF">ENP99_00235</name>
</gene>
<comment type="pathway">
    <text evidence="7">Amino-acid biosynthesis; L-lysine biosynthesis via AAA pathway; L-lysine from L-alpha-aminoadipate (Thermus route): step 4/5.</text>
</comment>
<dbReference type="InterPro" id="IPR050103">
    <property type="entry name" value="Class-III_PLP-dep_AT"/>
</dbReference>
<dbReference type="GO" id="GO:0042802">
    <property type="term" value="F:identical protein binding"/>
    <property type="evidence" value="ECO:0007669"/>
    <property type="project" value="TreeGrafter"/>
</dbReference>
<dbReference type="HAMAP" id="MF_02084">
    <property type="entry name" value="LysJ_aminotrans_3"/>
    <property type="match status" value="1"/>
</dbReference>
<feature type="binding site" evidence="7">
    <location>
        <position position="266"/>
    </location>
    <ligand>
        <name>substrate</name>
    </ligand>
</feature>
<dbReference type="GO" id="GO:0019878">
    <property type="term" value="P:lysine biosynthetic process via aminoadipic acid"/>
    <property type="evidence" value="ECO:0007669"/>
    <property type="project" value="UniProtKB-UniRule"/>
</dbReference>
<dbReference type="InterPro" id="IPR015421">
    <property type="entry name" value="PyrdxlP-dep_Trfase_major"/>
</dbReference>
<feature type="binding site" evidence="7">
    <location>
        <begin position="209"/>
        <end position="212"/>
    </location>
    <ligand>
        <name>pyridoxal 5'-phosphate</name>
        <dbReference type="ChEBI" id="CHEBI:597326"/>
    </ligand>
</feature>
<feature type="modified residue" description="N6-(pyridoxal phosphate)lysine" evidence="7">
    <location>
        <position position="238"/>
    </location>
</feature>
<keyword evidence="1 7" id="KW-0963">Cytoplasm</keyword>
<comment type="cofactor">
    <cofactor evidence="7">
        <name>pyridoxal 5'-phosphate</name>
        <dbReference type="ChEBI" id="CHEBI:597326"/>
    </cofactor>
    <text evidence="7">Binds 1 pyridoxal phosphate per subunit.</text>
</comment>
<evidence type="ECO:0000256" key="5">
    <source>
        <dbReference type="ARBA" id="ARBA00022898"/>
    </source>
</evidence>
<dbReference type="InterPro" id="IPR049704">
    <property type="entry name" value="Aminotrans_3_PPA_site"/>
</dbReference>
<dbReference type="FunFam" id="3.40.640.10:FF:000004">
    <property type="entry name" value="Acetylornithine aminotransferase"/>
    <property type="match status" value="1"/>
</dbReference>
<dbReference type="Gene3D" id="3.40.640.10">
    <property type="entry name" value="Type I PLP-dependent aspartate aminotransferase-like (Major domain)"/>
    <property type="match status" value="1"/>
</dbReference>
<comment type="catalytic activity">
    <reaction evidence="7">
        <text>[amino-group carrier protein]-C-terminal-gamma-(L-lysyl)-L-glutamate + 2-oxoglutarate = [amino-group carrier protein]-C-terminal-N-(1-carboxy-5-oxopentan-1-yl)-L-glutamine + L-glutamate</text>
        <dbReference type="Rhea" id="RHEA:41952"/>
        <dbReference type="Rhea" id="RHEA-COMP:9714"/>
        <dbReference type="Rhea" id="RHEA-COMP:9715"/>
        <dbReference type="ChEBI" id="CHEBI:16810"/>
        <dbReference type="ChEBI" id="CHEBI:29985"/>
        <dbReference type="ChEBI" id="CHEBI:78501"/>
        <dbReference type="ChEBI" id="CHEBI:78526"/>
        <dbReference type="EC" id="2.6.1.118"/>
    </reaction>
</comment>
<proteinExistence type="inferred from homology"/>
<sequence>MLKYLMFYEDRGLEIAYAEGQYIWDSNGNRYLDMHTGHGVAFLGHRNPHIVEALVNQLCKVATASTSFRVRVRDEMLEVLTKVVPTKFEYVYLLNSGSEAVDFALKVSRAVSNKKKIVYFTNSFHGRTFGALSVTSNLKYRKGVEPLLPEVQQAKYNSIEDVDRAIDDNTAAVIVELIQGEGGVNVASKEFAKALRDITYKTGALLIIDEIQTGFGRTGTTWLFEQYGIVPDILLAGKAIGGGFPVSATFLPQDVVSRIESGLHGSTYGGNPLACAAVKASTEVLLRDSVAKQAMEKGQYLTNLLRMRLKDMRIVREIRGAGLMIGVDLRFEPTKVIKCLQDNKVLALKAGATVLRLLPPYMITLNDADYAVEIIGRCIEGFSRGNVA</sequence>
<keyword evidence="4 7" id="KW-0808">Transferase</keyword>
<comment type="subcellular location">
    <subcellularLocation>
        <location evidence="7">Cytoplasm</location>
    </subcellularLocation>
</comment>
<dbReference type="GO" id="GO:0030170">
    <property type="term" value="F:pyridoxal phosphate binding"/>
    <property type="evidence" value="ECO:0007669"/>
    <property type="project" value="InterPro"/>
</dbReference>
<comment type="catalytic activity">
    <reaction evidence="7">
        <text>[amino-group carrier protein]-C-terminal-gamma-(L-ornithyl)-L-glutamate + 2-oxoglutarate = [amino-group carrier protein]-C-terminal-gamma-(L-glutamyl-5-semialdehyde)-L-glutamate + L-glutamate</text>
        <dbReference type="Rhea" id="RHEA:52672"/>
        <dbReference type="Rhea" id="RHEA-COMP:13327"/>
        <dbReference type="Rhea" id="RHEA-COMP:13328"/>
        <dbReference type="ChEBI" id="CHEBI:16810"/>
        <dbReference type="ChEBI" id="CHEBI:29985"/>
        <dbReference type="ChEBI" id="CHEBI:136761"/>
        <dbReference type="ChEBI" id="CHEBI:136763"/>
        <dbReference type="EC" id="2.6.1.124"/>
    </reaction>
</comment>
<dbReference type="EC" id="2.6.1.118" evidence="7"/>
<dbReference type="SUPFAM" id="SSF53383">
    <property type="entry name" value="PLP-dependent transferases"/>
    <property type="match status" value="1"/>
</dbReference>
<dbReference type="PANTHER" id="PTHR11986:SF79">
    <property type="entry name" value="ACETYLORNITHINE AMINOTRANSFERASE, MITOCHONDRIAL"/>
    <property type="match status" value="1"/>
</dbReference>
<dbReference type="EMBL" id="DSLL01000002">
    <property type="protein sequence ID" value="HEH30536.1"/>
    <property type="molecule type" value="Genomic_DNA"/>
</dbReference>
<dbReference type="InterPro" id="IPR005814">
    <property type="entry name" value="Aminotrans_3"/>
</dbReference>
<feature type="binding site" evidence="7">
    <location>
        <position position="124"/>
    </location>
    <ligand>
        <name>pyridoxal 5'-phosphate</name>
        <dbReference type="ChEBI" id="CHEBI:597326"/>
    </ligand>
</feature>
<dbReference type="InterPro" id="IPR015424">
    <property type="entry name" value="PyrdxlP-dep_Trfase"/>
</dbReference>
<comment type="caution">
    <text evidence="7">Lacks conserved residue(s) required for the propagation of feature annotation.</text>
</comment>
<feature type="binding site" evidence="7">
    <location>
        <position position="267"/>
    </location>
    <ligand>
        <name>pyridoxal 5'-phosphate</name>
        <dbReference type="ChEBI" id="CHEBI:597326"/>
    </ligand>
</feature>
<dbReference type="AlphaFoldDB" id="A0A7J3Z9I4"/>
<comment type="pathway">
    <text evidence="7">Amino-acid biosynthesis; L-arginine biosynthesis.</text>
</comment>
<dbReference type="PANTHER" id="PTHR11986">
    <property type="entry name" value="AMINOTRANSFERASE CLASS III"/>
    <property type="match status" value="1"/>
</dbReference>
<dbReference type="GO" id="GO:0008483">
    <property type="term" value="F:transaminase activity"/>
    <property type="evidence" value="ECO:0007669"/>
    <property type="project" value="UniProtKB-UniRule"/>
</dbReference>
<evidence type="ECO:0000256" key="3">
    <source>
        <dbReference type="ARBA" id="ARBA00022605"/>
    </source>
</evidence>
<organism evidence="9">
    <name type="scientific">Ignisphaera aggregans</name>
    <dbReference type="NCBI Taxonomy" id="334771"/>
    <lineage>
        <taxon>Archaea</taxon>
        <taxon>Thermoproteota</taxon>
        <taxon>Thermoprotei</taxon>
        <taxon>Desulfurococcales</taxon>
        <taxon>Desulfurococcaceae</taxon>
        <taxon>Ignisphaera</taxon>
    </lineage>
</organism>
<evidence type="ECO:0000256" key="6">
    <source>
        <dbReference type="ARBA" id="ARBA00023154"/>
    </source>
</evidence>
<dbReference type="InterPro" id="IPR037537">
    <property type="entry name" value="LysJ"/>
</dbReference>
<feature type="binding site" evidence="7">
    <location>
        <position position="127"/>
    </location>
    <ligand>
        <name>substrate</name>
    </ligand>
</feature>
<dbReference type="Gene3D" id="3.90.1150.10">
    <property type="entry name" value="Aspartate Aminotransferase, domain 1"/>
    <property type="match status" value="1"/>
</dbReference>
<comment type="subunit">
    <text evidence="7">Homodimer.</text>
</comment>
<dbReference type="UniPathway" id="UPA00033">
    <property type="reaction ID" value="UER00038"/>
</dbReference>
<evidence type="ECO:0000313" key="9">
    <source>
        <dbReference type="EMBL" id="HHQ51302.1"/>
    </source>
</evidence>
<dbReference type="UniPathway" id="UPA00068"/>
<evidence type="ECO:0000256" key="4">
    <source>
        <dbReference type="ARBA" id="ARBA00022679"/>
    </source>
</evidence>
<accession>A0A7J3Z9I4</accession>
<protein>
    <recommendedName>
        <fullName evidence="7">Putative [LysW]-aminoadipate semialdehyde/glutamate semialdehyde transaminase</fullName>
        <ecNumber evidence="7">2.6.1.118</ecNumber>
        <ecNumber evidence="7">2.6.1.124</ecNumber>
    </recommendedName>
</protein>
<keyword evidence="7" id="KW-0055">Arginine biosynthesis</keyword>
<comment type="caution">
    <text evidence="9">The sequence shown here is derived from an EMBL/GenBank/DDBJ whole genome shotgun (WGS) entry which is preliminary data.</text>
</comment>
<comment type="similarity">
    <text evidence="7">Belongs to the class-III pyridoxal-phosphate-dependent aminotransferase family. LysJ subfamily.</text>
</comment>
<keyword evidence="6 7" id="KW-0457">Lysine biosynthesis</keyword>
<reference evidence="9" key="1">
    <citation type="journal article" date="2020" name="mSystems">
        <title>Genome- and Community-Level Interaction Insights into Carbon Utilization and Element Cycling Functions of Hydrothermarchaeota in Hydrothermal Sediment.</title>
        <authorList>
            <person name="Zhou Z."/>
            <person name="Liu Y."/>
            <person name="Xu W."/>
            <person name="Pan J."/>
            <person name="Luo Z.H."/>
            <person name="Li M."/>
        </authorList>
    </citation>
    <scope>NUCLEOTIDE SEQUENCE [LARGE SCALE GENOMIC DNA]</scope>
    <source>
        <strain evidence="9">SpSt-1105</strain>
        <strain evidence="8">SpSt-27</strain>
    </source>
</reference>
<evidence type="ECO:0000256" key="1">
    <source>
        <dbReference type="ARBA" id="ARBA00022490"/>
    </source>
</evidence>
<keyword evidence="3 7" id="KW-0028">Amino-acid biosynthesis</keyword>
<dbReference type="CDD" id="cd00610">
    <property type="entry name" value="OAT_like"/>
    <property type="match status" value="1"/>
</dbReference>